<evidence type="ECO:0000256" key="12">
    <source>
        <dbReference type="PROSITE-ProRule" id="PRU00023"/>
    </source>
</evidence>
<dbReference type="InterPro" id="IPR005821">
    <property type="entry name" value="Ion_trans_dom"/>
</dbReference>
<organism evidence="16 17">
    <name type="scientific">Pieris brassicae</name>
    <name type="common">White butterfly</name>
    <name type="synonym">Large white butterfly</name>
    <dbReference type="NCBI Taxonomy" id="7116"/>
    <lineage>
        <taxon>Eukaryota</taxon>
        <taxon>Metazoa</taxon>
        <taxon>Ecdysozoa</taxon>
        <taxon>Arthropoda</taxon>
        <taxon>Hexapoda</taxon>
        <taxon>Insecta</taxon>
        <taxon>Pterygota</taxon>
        <taxon>Neoptera</taxon>
        <taxon>Endopterygota</taxon>
        <taxon>Lepidoptera</taxon>
        <taxon>Glossata</taxon>
        <taxon>Ditrysia</taxon>
        <taxon>Papilionoidea</taxon>
        <taxon>Pieridae</taxon>
        <taxon>Pierinae</taxon>
        <taxon>Pieris</taxon>
    </lineage>
</organism>
<dbReference type="PANTHER" id="PTHR47143">
    <property type="entry name" value="TRANSIENT RECEPTOR POTENTIAL CATION CHANNEL PROTEIN PAINLESS"/>
    <property type="match status" value="1"/>
</dbReference>
<dbReference type="PRINTS" id="PR01415">
    <property type="entry name" value="ANKYRIN"/>
</dbReference>
<keyword evidence="8" id="KW-0406">Ion transport</keyword>
<evidence type="ECO:0000256" key="6">
    <source>
        <dbReference type="ARBA" id="ARBA00022989"/>
    </source>
</evidence>
<dbReference type="Pfam" id="PF00023">
    <property type="entry name" value="Ank"/>
    <property type="match status" value="1"/>
</dbReference>
<dbReference type="AlphaFoldDB" id="A0A9P0TE96"/>
<keyword evidence="2" id="KW-0813">Transport</keyword>
<keyword evidence="7 12" id="KW-0040">ANK repeat</keyword>
<feature type="compositionally biased region" description="Low complexity" evidence="13">
    <location>
        <begin position="44"/>
        <end position="55"/>
    </location>
</feature>
<keyword evidence="9 14" id="KW-0472">Membrane</keyword>
<feature type="repeat" description="ANK" evidence="12">
    <location>
        <begin position="318"/>
        <end position="350"/>
    </location>
</feature>
<dbReference type="GO" id="GO:0034703">
    <property type="term" value="C:cation channel complex"/>
    <property type="evidence" value="ECO:0007669"/>
    <property type="project" value="UniProtKB-ARBA"/>
</dbReference>
<dbReference type="SMART" id="SM00248">
    <property type="entry name" value="ANK"/>
    <property type="match status" value="13"/>
</dbReference>
<feature type="region of interest" description="Disordered" evidence="13">
    <location>
        <begin position="1"/>
        <end position="71"/>
    </location>
</feature>
<gene>
    <name evidence="16" type="ORF">PIBRA_LOCUS4384</name>
</gene>
<keyword evidence="3" id="KW-0716">Sensory transduction</keyword>
<feature type="repeat" description="ANK" evidence="12">
    <location>
        <begin position="461"/>
        <end position="493"/>
    </location>
</feature>
<protein>
    <recommendedName>
        <fullName evidence="15">Ion transport domain-containing protein</fullName>
    </recommendedName>
</protein>
<dbReference type="InterPro" id="IPR036770">
    <property type="entry name" value="Ankyrin_rpt-contain_sf"/>
</dbReference>
<feature type="transmembrane region" description="Helical" evidence="14">
    <location>
        <begin position="837"/>
        <end position="857"/>
    </location>
</feature>
<proteinExistence type="predicted"/>
<dbReference type="PROSITE" id="PS50088">
    <property type="entry name" value="ANK_REPEAT"/>
    <property type="match status" value="7"/>
</dbReference>
<dbReference type="EMBL" id="CALOZG010000004">
    <property type="protein sequence ID" value="CAH4023840.1"/>
    <property type="molecule type" value="Genomic_DNA"/>
</dbReference>
<dbReference type="PANTHER" id="PTHR47143:SF1">
    <property type="entry name" value="ION_TRANS DOMAIN-CONTAINING PROTEIN"/>
    <property type="match status" value="1"/>
</dbReference>
<evidence type="ECO:0000256" key="1">
    <source>
        <dbReference type="ARBA" id="ARBA00004141"/>
    </source>
</evidence>
<feature type="domain" description="Ion transport" evidence="15">
    <location>
        <begin position="742"/>
        <end position="974"/>
    </location>
</feature>
<evidence type="ECO:0000256" key="2">
    <source>
        <dbReference type="ARBA" id="ARBA00022448"/>
    </source>
</evidence>
<keyword evidence="17" id="KW-1185">Reference proteome</keyword>
<keyword evidence="5" id="KW-0677">Repeat</keyword>
<feature type="repeat" description="ANK" evidence="12">
    <location>
        <begin position="238"/>
        <end position="270"/>
    </location>
</feature>
<keyword evidence="6 14" id="KW-1133">Transmembrane helix</keyword>
<keyword evidence="10" id="KW-0325">Glycoprotein</keyword>
<dbReference type="Gene3D" id="1.25.40.20">
    <property type="entry name" value="Ankyrin repeat-containing domain"/>
    <property type="match status" value="4"/>
</dbReference>
<dbReference type="Proteomes" id="UP001152562">
    <property type="component" value="Unassembled WGS sequence"/>
</dbReference>
<evidence type="ECO:0000256" key="13">
    <source>
        <dbReference type="SAM" id="MobiDB-lite"/>
    </source>
</evidence>
<evidence type="ECO:0000259" key="15">
    <source>
        <dbReference type="Pfam" id="PF00520"/>
    </source>
</evidence>
<evidence type="ECO:0000256" key="5">
    <source>
        <dbReference type="ARBA" id="ARBA00022737"/>
    </source>
</evidence>
<reference evidence="16" key="1">
    <citation type="submission" date="2022-05" db="EMBL/GenBank/DDBJ databases">
        <authorList>
            <person name="Okamura Y."/>
        </authorList>
    </citation>
    <scope>NUCLEOTIDE SEQUENCE</scope>
</reference>
<dbReference type="InterPro" id="IPR052076">
    <property type="entry name" value="TRP_cation_channel"/>
</dbReference>
<evidence type="ECO:0000256" key="9">
    <source>
        <dbReference type="ARBA" id="ARBA00023136"/>
    </source>
</evidence>
<dbReference type="Pfam" id="PF00520">
    <property type="entry name" value="Ion_trans"/>
    <property type="match status" value="1"/>
</dbReference>
<evidence type="ECO:0000313" key="16">
    <source>
        <dbReference type="EMBL" id="CAH4023840.1"/>
    </source>
</evidence>
<feature type="repeat" description="ANK" evidence="12">
    <location>
        <begin position="425"/>
        <end position="446"/>
    </location>
</feature>
<evidence type="ECO:0000256" key="8">
    <source>
        <dbReference type="ARBA" id="ARBA00023065"/>
    </source>
</evidence>
<feature type="transmembrane region" description="Helical" evidence="14">
    <location>
        <begin position="877"/>
        <end position="899"/>
    </location>
</feature>
<name>A0A9P0TE96_PIEBR</name>
<sequence length="1166" mass="131133">MLTSKFPMDIEQGIPEESETSLLLNGRSEQTASNERKHRPYPPLSLAPSSVLSTPDSSPAPDTASTWPKKWRRSDRRTRRLNTQLLEAIESHNVDEVERLLNSGANPNATCRLDLVSACHIAAINGGDSLGILAKHGAEKHRLDVLGRTPLHLAAYAGNTRQVAILLGFSEEMQKRVQSEDMSSDVEEDVKKLCPEIQAMVDVRCDDSNVSRTLPSSWKDNIDHSCLQIKGTLPLLQTGWTPLHVAVSCIRRHSTRLLLAAGADPNIVDAQGRTPLDVIASAYYLDVDIKAENFAEIIKMLTKAGGTYNTMKSKELDNIATPLHTAVELENINAITELLDIGASVSCLNSEGQTPMHLCVKKRLHEPLQVLANYEYLNVDPLSAVVDVKDKDGYTVLQEAVEEAWVPGVCIALEAGANVTLKAYDGQTPVHSAADIGNIDVLLEILSVARQKGIIDCQNEDGETALFKAIVNGNTDCVYALLEEGASIKIKLSGEVSVLHKAAEYGHSEILKILLEHNEGEAMSMIDSLSARDWRGFGPIHFAVMSNSVECVELLLSKNADVRLRTTDSPYFCSTPLHLAAMKNFIDVAKFIVKFDKTTIHEVNSKGWFPLHTASHHGCRDIITLLLQKGADLSGNTDGPRKYRQTAIDMILNTLSMPTEFLSELFDSYINSNCANFHDSNCEINIDYRILIPSVCEMEQMKVIEALLKTGNRYGQRKLLVHPLVKSFLHLKWKALLPFFYVIVILYSMLVSSLTIFTMSVFFYKDTASNPPAFLSPAIWANVVYVSVVLIILQEILYMNIRSKRYFSEMETWIKFGSICLAVILPLSINLAETADWPRHIATLALLFSWIELMFLLSRFPSWGYYVLMFGKVAINVIKILLTFVFIIVGFSLSFMIQFHTQIPFESPWAAFVKTVVMMTSEFDYQSLFDQENSRELATSLIVVRFIFLIFLILAAIVIMNLMVGVAVNDINDLAILGNIDRLCKQVQFLSTLDNLVYNRFFIFILPKRIIEGIKNKRRVVNMIILAPGKPKWKYYKALPTHLREAIFTIAQEKMKQKDNEVNMEEFKKKIDEMHTAVTNLENHGEQTSHIEKAEKPLVQKMKYDEIMKRLAVLDHGMDSVKDEVTNLIEETKNPVNDLRRQMSQISTEIESIKQYLIQLDKKLSK</sequence>
<feature type="repeat" description="ANK" evidence="12">
    <location>
        <begin position="535"/>
        <end position="567"/>
    </location>
</feature>
<dbReference type="Pfam" id="PF12796">
    <property type="entry name" value="Ank_2"/>
    <property type="match status" value="5"/>
</dbReference>
<evidence type="ECO:0000256" key="4">
    <source>
        <dbReference type="ARBA" id="ARBA00022692"/>
    </source>
</evidence>
<feature type="repeat" description="ANK" evidence="12">
    <location>
        <begin position="606"/>
        <end position="638"/>
    </location>
</feature>
<comment type="subcellular location">
    <subcellularLocation>
        <location evidence="1">Membrane</location>
        <topology evidence="1">Multi-pass membrane protein</topology>
    </subcellularLocation>
</comment>
<dbReference type="SUPFAM" id="SSF48403">
    <property type="entry name" value="Ankyrin repeat"/>
    <property type="match status" value="2"/>
</dbReference>
<evidence type="ECO:0000313" key="17">
    <source>
        <dbReference type="Proteomes" id="UP001152562"/>
    </source>
</evidence>
<feature type="transmembrane region" description="Helical" evidence="14">
    <location>
        <begin position="779"/>
        <end position="801"/>
    </location>
</feature>
<accession>A0A9P0TE96</accession>
<feature type="compositionally biased region" description="Polar residues" evidence="13">
    <location>
        <begin position="20"/>
        <end position="33"/>
    </location>
</feature>
<dbReference type="GO" id="GO:0005216">
    <property type="term" value="F:monoatomic ion channel activity"/>
    <property type="evidence" value="ECO:0007669"/>
    <property type="project" value="InterPro"/>
</dbReference>
<evidence type="ECO:0000256" key="14">
    <source>
        <dbReference type="SAM" id="Phobius"/>
    </source>
</evidence>
<evidence type="ECO:0000256" key="10">
    <source>
        <dbReference type="ARBA" id="ARBA00023180"/>
    </source>
</evidence>
<feature type="transmembrane region" description="Helical" evidence="14">
    <location>
        <begin position="736"/>
        <end position="759"/>
    </location>
</feature>
<feature type="transmembrane region" description="Helical" evidence="14">
    <location>
        <begin position="813"/>
        <end position="831"/>
    </location>
</feature>
<dbReference type="PROSITE" id="PS50297">
    <property type="entry name" value="ANK_REP_REGION"/>
    <property type="match status" value="7"/>
</dbReference>
<dbReference type="InterPro" id="IPR002110">
    <property type="entry name" value="Ankyrin_rpt"/>
</dbReference>
<feature type="transmembrane region" description="Helical" evidence="14">
    <location>
        <begin position="942"/>
        <end position="964"/>
    </location>
</feature>
<keyword evidence="4 14" id="KW-0812">Transmembrane</keyword>
<comment type="caution">
    <text evidence="16">The sequence shown here is derived from an EMBL/GenBank/DDBJ whole genome shotgun (WGS) entry which is preliminary data.</text>
</comment>
<evidence type="ECO:0000256" key="3">
    <source>
        <dbReference type="ARBA" id="ARBA00022606"/>
    </source>
</evidence>
<evidence type="ECO:0000256" key="7">
    <source>
        <dbReference type="ARBA" id="ARBA00023043"/>
    </source>
</evidence>
<keyword evidence="11" id="KW-0407">Ion channel</keyword>
<evidence type="ECO:0000256" key="11">
    <source>
        <dbReference type="ARBA" id="ARBA00023303"/>
    </source>
</evidence>
<feature type="repeat" description="ANK" evidence="12">
    <location>
        <begin position="146"/>
        <end position="178"/>
    </location>
</feature>